<dbReference type="InterPro" id="IPR051918">
    <property type="entry name" value="STPP_CPPED1"/>
</dbReference>
<dbReference type="Gene3D" id="3.60.21.10">
    <property type="match status" value="1"/>
</dbReference>
<dbReference type="InterPro" id="IPR029052">
    <property type="entry name" value="Metallo-depent_PP-like"/>
</dbReference>
<keyword evidence="6" id="KW-1185">Reference proteome</keyword>
<dbReference type="Proteomes" id="UP001207228">
    <property type="component" value="Unassembled WGS sequence"/>
</dbReference>
<organism evidence="5 6">
    <name type="scientific">Pontibacter anaerobius</name>
    <dbReference type="NCBI Taxonomy" id="2993940"/>
    <lineage>
        <taxon>Bacteria</taxon>
        <taxon>Pseudomonadati</taxon>
        <taxon>Bacteroidota</taxon>
        <taxon>Cytophagia</taxon>
        <taxon>Cytophagales</taxon>
        <taxon>Hymenobacteraceae</taxon>
        <taxon>Pontibacter</taxon>
    </lineage>
</organism>
<dbReference type="InterPro" id="IPR032288">
    <property type="entry name" value="Metallophos_C"/>
</dbReference>
<evidence type="ECO:0000256" key="1">
    <source>
        <dbReference type="SAM" id="SignalP"/>
    </source>
</evidence>
<evidence type="ECO:0000259" key="2">
    <source>
        <dbReference type="Pfam" id="PF00149"/>
    </source>
</evidence>
<proteinExistence type="predicted"/>
<feature type="signal peptide" evidence="1">
    <location>
        <begin position="1"/>
        <end position="23"/>
    </location>
</feature>
<dbReference type="PANTHER" id="PTHR43143:SF1">
    <property type="entry name" value="SERINE_THREONINE-PROTEIN PHOSPHATASE CPPED1"/>
    <property type="match status" value="1"/>
</dbReference>
<evidence type="ECO:0000259" key="4">
    <source>
        <dbReference type="Pfam" id="PF16371"/>
    </source>
</evidence>
<feature type="domain" description="Calcineurin-like phosphoesterase N-terminal" evidence="4">
    <location>
        <begin position="37"/>
        <end position="111"/>
    </location>
</feature>
<dbReference type="Pfam" id="PF16371">
    <property type="entry name" value="MetallophosN"/>
    <property type="match status" value="1"/>
</dbReference>
<dbReference type="SUPFAM" id="SSF56300">
    <property type="entry name" value="Metallo-dependent phosphatases"/>
    <property type="match status" value="1"/>
</dbReference>
<feature type="domain" description="Calcineurin-like phosphoesterase C-terminal" evidence="3">
    <location>
        <begin position="319"/>
        <end position="464"/>
    </location>
</feature>
<dbReference type="EMBL" id="JAPFQO010000004">
    <property type="protein sequence ID" value="MCX2739792.1"/>
    <property type="molecule type" value="Genomic_DNA"/>
</dbReference>
<gene>
    <name evidence="5" type="ORF">OO017_07535</name>
</gene>
<name>A0ABT3REK4_9BACT</name>
<comment type="caution">
    <text evidence="5">The sequence shown here is derived from an EMBL/GenBank/DDBJ whole genome shotgun (WGS) entry which is preliminary data.</text>
</comment>
<accession>A0ABT3REK4</accession>
<feature type="chain" id="PRO_5047451489" evidence="1">
    <location>
        <begin position="24"/>
        <end position="473"/>
    </location>
</feature>
<sequence>MKRRKFINNILLLSGGLVLSAEAAFGLNTAVKNKVKGTVKAHGKGIANVTVSDGFHVVQTNARGKYKLPVSSQSEFVFISIPAGYALPNENGIARHYQRLSEGDDWYNFELTALQQDDTNHKFIVWADPQVRNEEDVQQMLNQSVPDVQQLVQSFGAGALVHGLTVGDIVWDRHQLFKSYEKAVGSTGIPFFQVLGNHDMDLDQGGDEVSDRTFKSLYGPTYYSFNRGKVHYVVLDDVRYSGEGKKYDGHVSQQQLDWLKKDLAFVPKDHLVVLSAHIPIHRGVENRQELLDMLKGYQVHIMTGHTHFNQNIVAEGVYEHIHGTLCGAWWTGPVCSDGAPRGYGVYEVKGNELSWYYKSTGFEQGHQLVVQVEEAEGQKTMIANVWNWDPEWKVEWWADGNYMGTLENYLGLDPLAYSLYFGKEKPAKRGFAEPFETDHLFKAHLAEDVKTLKVVATDRFGNKYEQSAKATVS</sequence>
<dbReference type="InterPro" id="IPR004843">
    <property type="entry name" value="Calcineurin-like_PHP"/>
</dbReference>
<evidence type="ECO:0000259" key="3">
    <source>
        <dbReference type="Pfam" id="PF16370"/>
    </source>
</evidence>
<dbReference type="RefSeq" id="WP_266051859.1">
    <property type="nucleotide sequence ID" value="NZ_JAPFQO010000004.1"/>
</dbReference>
<feature type="domain" description="Calcineurin-like phosphoesterase" evidence="2">
    <location>
        <begin position="165"/>
        <end position="307"/>
    </location>
</feature>
<evidence type="ECO:0000313" key="5">
    <source>
        <dbReference type="EMBL" id="MCX2739792.1"/>
    </source>
</evidence>
<dbReference type="PANTHER" id="PTHR43143">
    <property type="entry name" value="METALLOPHOSPHOESTERASE, CALCINEURIN SUPERFAMILY"/>
    <property type="match status" value="1"/>
</dbReference>
<dbReference type="InterPro" id="IPR032285">
    <property type="entry name" value="Metallophos_N"/>
</dbReference>
<evidence type="ECO:0000313" key="6">
    <source>
        <dbReference type="Proteomes" id="UP001207228"/>
    </source>
</evidence>
<dbReference type="Pfam" id="PF00149">
    <property type="entry name" value="Metallophos"/>
    <property type="match status" value="1"/>
</dbReference>
<dbReference type="Pfam" id="PF16370">
    <property type="entry name" value="MetallophosC"/>
    <property type="match status" value="1"/>
</dbReference>
<reference evidence="5 6" key="1">
    <citation type="submission" date="2022-11" db="EMBL/GenBank/DDBJ databases">
        <title>The characterization of three novel Bacteroidetes species and genomic analysis of their roles in tidal elemental geochemical cycles.</title>
        <authorList>
            <person name="Ma K.-J."/>
        </authorList>
    </citation>
    <scope>NUCLEOTIDE SEQUENCE [LARGE SCALE GENOMIC DNA]</scope>
    <source>
        <strain evidence="5 6">M82</strain>
    </source>
</reference>
<keyword evidence="1" id="KW-0732">Signal</keyword>
<protein>
    <submittedName>
        <fullName evidence="5">Calcineurin-like phosphoesterase family protein</fullName>
    </submittedName>
</protein>